<proteinExistence type="predicted"/>
<feature type="region of interest" description="Disordered" evidence="1">
    <location>
        <begin position="379"/>
        <end position="404"/>
    </location>
</feature>
<dbReference type="Proteomes" id="UP001480595">
    <property type="component" value="Unassembled WGS sequence"/>
</dbReference>
<feature type="region of interest" description="Disordered" evidence="1">
    <location>
        <begin position="1"/>
        <end position="30"/>
    </location>
</feature>
<feature type="compositionally biased region" description="Low complexity" evidence="1">
    <location>
        <begin position="1159"/>
        <end position="1171"/>
    </location>
</feature>
<feature type="region of interest" description="Disordered" evidence="1">
    <location>
        <begin position="944"/>
        <end position="1093"/>
    </location>
</feature>
<keyword evidence="3" id="KW-1185">Reference proteome</keyword>
<accession>A0ABR1T2J1</accession>
<feature type="region of interest" description="Disordered" evidence="1">
    <location>
        <begin position="147"/>
        <end position="211"/>
    </location>
</feature>
<protein>
    <recommendedName>
        <fullName evidence="4">F-box domain-containing protein</fullName>
    </recommendedName>
</protein>
<feature type="compositionally biased region" description="Basic and acidic residues" evidence="1">
    <location>
        <begin position="983"/>
        <end position="992"/>
    </location>
</feature>
<dbReference type="EMBL" id="JAQQWL010000015">
    <property type="protein sequence ID" value="KAK8040798.1"/>
    <property type="molecule type" value="Genomic_DNA"/>
</dbReference>
<feature type="region of interest" description="Disordered" evidence="1">
    <location>
        <begin position="532"/>
        <end position="570"/>
    </location>
</feature>
<feature type="region of interest" description="Disordered" evidence="1">
    <location>
        <begin position="1148"/>
        <end position="1175"/>
    </location>
</feature>
<name>A0ABR1T2J1_9PEZI</name>
<feature type="compositionally biased region" description="Basic and acidic residues" evidence="1">
    <location>
        <begin position="546"/>
        <end position="570"/>
    </location>
</feature>
<gene>
    <name evidence="2" type="ORF">PG994_013805</name>
</gene>
<evidence type="ECO:0000313" key="2">
    <source>
        <dbReference type="EMBL" id="KAK8040798.1"/>
    </source>
</evidence>
<dbReference type="CDD" id="cd09917">
    <property type="entry name" value="F-box_SF"/>
    <property type="match status" value="1"/>
</dbReference>
<dbReference type="RefSeq" id="XP_066708343.1">
    <property type="nucleotide sequence ID" value="XM_066865214.1"/>
</dbReference>
<dbReference type="GeneID" id="92098277"/>
<sequence length="1210" mass="133810">MASQDQGKTDAGGSRPSPHKPATTKKPSMDEVYNRVLDFQRKNPDIKFTNEDLANAFRTVARRKQAAELMKSMTGVSVDITSQNFQNAAHGLSASAPSTSTKLDPAGLDAQQMTQDSQAINITDKDGHELGLWMKKQDVGRIVQTPNEGAPAMASKPASALPTPNSGEEIDLIEPVTTASSDPAVTSTPSPDQSVLSIRPRGDAAESSAPAPTLNPILAAIAGFAAASSTTGNRKAPPPALNLEQPSRLALKPAPNHYLSMVAKSTKEMQPGGMDKLEVALNWGKSPAEQVGLLKSPIAMVFSDNKERAEGVPSIANYSVEPIPQAYQKATDLSTDFTLETPLTANFAKEQVEIKKEEQSKNEEAVSMYQPDVKALFKNQRGGSASKSKKGKEPKSTYRRRTAKKITPSERIHLALKTGHSRHSKRFDMITELSTKLELVVEVCKYLPPADLLNLYSVHQTFHSAINEFLRSSIHAWTKVNCLDAALVYNWRSATYRHLTIPDPAGRPLKTPQTPTGFHPFRPETNVYKPGAADNEYLESNGIDTSSRKGKEKMTYSDDDAKNADKDTDEDDHKICRLVPTLKWYAMRYTRQEAADDILAHLARRGHRTPPGTSVSLLKLWKLMASPTNAERRSIIRNDARSSHSIGCKCYILQAKARLDAGMAVPPLKSLERMARAGTFGLPDEILGFTDLDLLRLQCFFLKLDLRFNHPIYGPEDTDLSDLLLGQRSLVPLRQMLFGERYRTIDELMALKMRYDLGCTWSIFMPAAPEVLLRQNWKLMGVPFADWGKVHLEYWGERSGGSLATLPDPHDRTVNRNHMVHVQELVAEESARRDLKLELHLLPLMLWGCFDWKTGRNLCPTEAEIYMPNAAHKSRHIDTTEEFTRIEILKGRWGSLTAAEQQEVLDAQLARDDLLRKWDNNQLWDPREHTDEDDNTVQLSYAVTQPITGRSGPPEIPSSSGSIIENEADDTVETHGPVTARGLELERMRDSEFGSDSDTDSEGGFGSQDENQSRTGDENAWIPKTPADEYQLPQSFKRTLDEYQRRQSRTASSAPPTMAGFMAPPAGSSSRSSVYCRHSPLLPPSGGAGPAGPEDPVIDEDFINNVLRDLEQELSDGDETEIGVDDTWDDFDWADAPGCMWDFLHLQVEEEDDEENDQADAASQSADAGAGISNTAMNIEETVEAAWAVLQEAEEEAIAAGYRSIQARSP</sequence>
<feature type="compositionally biased region" description="Polar residues" evidence="1">
    <location>
        <begin position="177"/>
        <end position="196"/>
    </location>
</feature>
<comment type="caution">
    <text evidence="2">The sequence shown here is derived from an EMBL/GenBank/DDBJ whole genome shotgun (WGS) entry which is preliminary data.</text>
</comment>
<reference evidence="2 3" key="1">
    <citation type="submission" date="2023-01" db="EMBL/GenBank/DDBJ databases">
        <title>Analysis of 21 Apiospora genomes using comparative genomics revels a genus with tremendous synthesis potential of carbohydrate active enzymes and secondary metabolites.</title>
        <authorList>
            <person name="Sorensen T."/>
        </authorList>
    </citation>
    <scope>NUCLEOTIDE SEQUENCE [LARGE SCALE GENOMIC DNA]</scope>
    <source>
        <strain evidence="2 3">CBS 135458</strain>
    </source>
</reference>
<evidence type="ECO:0000313" key="3">
    <source>
        <dbReference type="Proteomes" id="UP001480595"/>
    </source>
</evidence>
<feature type="compositionally biased region" description="Acidic residues" evidence="1">
    <location>
        <begin position="1149"/>
        <end position="1158"/>
    </location>
</feature>
<organism evidence="2 3">
    <name type="scientific">Apiospora phragmitis</name>
    <dbReference type="NCBI Taxonomy" id="2905665"/>
    <lineage>
        <taxon>Eukaryota</taxon>
        <taxon>Fungi</taxon>
        <taxon>Dikarya</taxon>
        <taxon>Ascomycota</taxon>
        <taxon>Pezizomycotina</taxon>
        <taxon>Sordariomycetes</taxon>
        <taxon>Xylariomycetidae</taxon>
        <taxon>Amphisphaeriales</taxon>
        <taxon>Apiosporaceae</taxon>
        <taxon>Apiospora</taxon>
    </lineage>
</organism>
<evidence type="ECO:0000256" key="1">
    <source>
        <dbReference type="SAM" id="MobiDB-lite"/>
    </source>
</evidence>
<feature type="compositionally biased region" description="Low complexity" evidence="1">
    <location>
        <begin position="951"/>
        <end position="965"/>
    </location>
</feature>
<evidence type="ECO:0008006" key="4">
    <source>
        <dbReference type="Google" id="ProtNLM"/>
    </source>
</evidence>